<comment type="similarity">
    <text evidence="2">Belongs to the bacterial solute-binding protein 8 family.</text>
</comment>
<protein>
    <submittedName>
        <fullName evidence="7">Ferrichrome ABC transporter substrate-binding protein</fullName>
    </submittedName>
</protein>
<dbReference type="EMBL" id="BJOD01000046">
    <property type="protein sequence ID" value="GED27644.1"/>
    <property type="molecule type" value="Genomic_DNA"/>
</dbReference>
<keyword evidence="3" id="KW-0813">Transport</keyword>
<dbReference type="InterPro" id="IPR002491">
    <property type="entry name" value="ABC_transptr_periplasmic_BD"/>
</dbReference>
<evidence type="ECO:0000256" key="5">
    <source>
        <dbReference type="SAM" id="SignalP"/>
    </source>
</evidence>
<evidence type="ECO:0000313" key="8">
    <source>
        <dbReference type="Proteomes" id="UP000317180"/>
    </source>
</evidence>
<evidence type="ECO:0000313" key="7">
    <source>
        <dbReference type="EMBL" id="GED27644.1"/>
    </source>
</evidence>
<dbReference type="PANTHER" id="PTHR30532:SF1">
    <property type="entry name" value="IRON(3+)-HYDROXAMATE-BINDING PROTEIN FHUD"/>
    <property type="match status" value="1"/>
</dbReference>
<feature type="signal peptide" evidence="5">
    <location>
        <begin position="1"/>
        <end position="31"/>
    </location>
</feature>
<keyword evidence="8" id="KW-1185">Reference proteome</keyword>
<evidence type="ECO:0000256" key="1">
    <source>
        <dbReference type="ARBA" id="ARBA00004196"/>
    </source>
</evidence>
<dbReference type="Pfam" id="PF01497">
    <property type="entry name" value="Peripla_BP_2"/>
    <property type="match status" value="1"/>
</dbReference>
<feature type="domain" description="Fe/B12 periplasmic-binding" evidence="6">
    <location>
        <begin position="87"/>
        <end position="343"/>
    </location>
</feature>
<comment type="caution">
    <text evidence="7">The sequence shown here is derived from an EMBL/GenBank/DDBJ whole genome shotgun (WGS) entry which is preliminary data.</text>
</comment>
<proteinExistence type="inferred from homology"/>
<feature type="chain" id="PRO_5046612330" evidence="5">
    <location>
        <begin position="32"/>
        <end position="343"/>
    </location>
</feature>
<organism evidence="7 8">
    <name type="scientific">Brevibacillus agri</name>
    <dbReference type="NCBI Taxonomy" id="51101"/>
    <lineage>
        <taxon>Bacteria</taxon>
        <taxon>Bacillati</taxon>
        <taxon>Bacillota</taxon>
        <taxon>Bacilli</taxon>
        <taxon>Bacillales</taxon>
        <taxon>Paenibacillaceae</taxon>
        <taxon>Brevibacillus</taxon>
    </lineage>
</organism>
<name>A0ABQ0SYE3_9BACL</name>
<dbReference type="PROSITE" id="PS50983">
    <property type="entry name" value="FE_B12_PBP"/>
    <property type="match status" value="1"/>
</dbReference>
<evidence type="ECO:0000259" key="6">
    <source>
        <dbReference type="PROSITE" id="PS50983"/>
    </source>
</evidence>
<dbReference type="Gene3D" id="3.40.50.1980">
    <property type="entry name" value="Nitrogenase molybdenum iron protein domain"/>
    <property type="match status" value="2"/>
</dbReference>
<comment type="subcellular location">
    <subcellularLocation>
        <location evidence="1">Cell envelope</location>
    </subcellularLocation>
</comment>
<gene>
    <name evidence="7" type="ORF">BAG01nite_37460</name>
</gene>
<keyword evidence="4 5" id="KW-0732">Signal</keyword>
<reference evidence="7 8" key="1">
    <citation type="submission" date="2019-06" db="EMBL/GenBank/DDBJ databases">
        <title>Whole genome shotgun sequence of Brevibacillus agri NBRC 15538.</title>
        <authorList>
            <person name="Hosoyama A."/>
            <person name="Uohara A."/>
            <person name="Ohji S."/>
            <person name="Ichikawa N."/>
        </authorList>
    </citation>
    <scope>NUCLEOTIDE SEQUENCE [LARGE SCALE GENOMIC DNA]</scope>
    <source>
        <strain evidence="7 8">NBRC 15538</strain>
    </source>
</reference>
<evidence type="ECO:0000256" key="4">
    <source>
        <dbReference type="ARBA" id="ARBA00022729"/>
    </source>
</evidence>
<accession>A0ABQ0SYE3</accession>
<evidence type="ECO:0000256" key="2">
    <source>
        <dbReference type="ARBA" id="ARBA00008814"/>
    </source>
</evidence>
<sequence>MMINAGNKGRGRIRQPLALLSALLLVSGLLAACGTNADAPEAQASKQETAVQNNAADAEKSKAEQASIYPLTVKDELGHEVTIPAKPTKVFAPVMEDSLLTLGIKPVRQWSNGVSPQEYLQDQLGSVPQISFAGGQPSFEAILESQPDLIILHNAYAAENGVYEQYAKIAPTYVFKSASTDLNSSIRELGKLLGEEDRAAQAIKDYADKVTNAKAKLEGITKGKKAAIIRFNAKGMFFMNSDYFSGYVLAHELGFEPSSLVKGGAFEVSLEILPELDADYIFLVNDGNQGDRFVKELKESEVWKNVPAVKNGRVFETSNDYWLSGGFIAQSKVMDDVVRFLQP</sequence>
<dbReference type="InterPro" id="IPR051313">
    <property type="entry name" value="Bact_iron-sidero_bind"/>
</dbReference>
<evidence type="ECO:0000256" key="3">
    <source>
        <dbReference type="ARBA" id="ARBA00022448"/>
    </source>
</evidence>
<dbReference type="PANTHER" id="PTHR30532">
    <property type="entry name" value="IRON III DICITRATE-BINDING PERIPLASMIC PROTEIN"/>
    <property type="match status" value="1"/>
</dbReference>
<dbReference type="Proteomes" id="UP000317180">
    <property type="component" value="Unassembled WGS sequence"/>
</dbReference>
<dbReference type="SUPFAM" id="SSF53807">
    <property type="entry name" value="Helical backbone' metal receptor"/>
    <property type="match status" value="1"/>
</dbReference>